<feature type="compositionally biased region" description="Polar residues" evidence="1">
    <location>
        <begin position="402"/>
        <end position="421"/>
    </location>
</feature>
<keyword evidence="3" id="KW-0732">Signal</keyword>
<name>A0AAF0YB76_9TREE</name>
<proteinExistence type="predicted"/>
<keyword evidence="2" id="KW-0812">Transmembrane</keyword>
<feature type="region of interest" description="Disordered" evidence="1">
    <location>
        <begin position="216"/>
        <end position="259"/>
    </location>
</feature>
<evidence type="ECO:0008006" key="6">
    <source>
        <dbReference type="Google" id="ProtNLM"/>
    </source>
</evidence>
<evidence type="ECO:0000313" key="4">
    <source>
        <dbReference type="EMBL" id="WOO83510.1"/>
    </source>
</evidence>
<feature type="transmembrane region" description="Helical" evidence="2">
    <location>
        <begin position="267"/>
        <end position="291"/>
    </location>
</feature>
<gene>
    <name evidence="4" type="ORF">LOC62_05G007028</name>
</gene>
<feature type="chain" id="PRO_5042163534" description="Mid2 domain-containing protein" evidence="3">
    <location>
        <begin position="19"/>
        <end position="475"/>
    </location>
</feature>
<organism evidence="4 5">
    <name type="scientific">Vanrija pseudolonga</name>
    <dbReference type="NCBI Taxonomy" id="143232"/>
    <lineage>
        <taxon>Eukaryota</taxon>
        <taxon>Fungi</taxon>
        <taxon>Dikarya</taxon>
        <taxon>Basidiomycota</taxon>
        <taxon>Agaricomycotina</taxon>
        <taxon>Tremellomycetes</taxon>
        <taxon>Trichosporonales</taxon>
        <taxon>Trichosporonaceae</taxon>
        <taxon>Vanrija</taxon>
    </lineage>
</organism>
<dbReference type="Proteomes" id="UP000827549">
    <property type="component" value="Chromosome 5"/>
</dbReference>
<dbReference type="EMBL" id="CP086718">
    <property type="protein sequence ID" value="WOO83510.1"/>
    <property type="molecule type" value="Genomic_DNA"/>
</dbReference>
<feature type="signal peptide" evidence="3">
    <location>
        <begin position="1"/>
        <end position="18"/>
    </location>
</feature>
<dbReference type="RefSeq" id="XP_062629536.1">
    <property type="nucleotide sequence ID" value="XM_062773552.1"/>
</dbReference>
<evidence type="ECO:0000256" key="1">
    <source>
        <dbReference type="SAM" id="MobiDB-lite"/>
    </source>
</evidence>
<sequence length="475" mass="49596">MLRRTLAAAALAATSAAAFTFTTSQAAQCEPWTITWDGGQSPFNLVLVPTLEGPNGHLANISIPAQSGTPPYKYSFDLDQPEGLQMVATMYDSTGWGSGGVSPIITVGRSPSGNSSCLKSAPSLDFGFWLDPTTNPPQCSSVAVAWNSSTAVYPVKLYGIVPAGTAWNIPVSQDKNTPTINWVANIAAGTQFVLLMSDAGKVGTGGSTPLLTVQQSNDNTCLNSGSPSTTPVVTPSSTGSSAPSSSAPTNTAGGAASAAPAKKGKNVWTIVGPILAVVLALLILALVLLWCRSRRRQRDSDKPGMTPLAMEERDGRPGILDGGLDTPSSAFSPGFSPAHTPGHSRFNSRTTNNRNSWGDSNPSASVHGAYEGQPRGAQAPSLLTDGPEEHFELHPFPFEESQGGTSSSSHQPRNSGYTTESGKLEAEYARGRAAGHTRLSESTSGPRTGPSPQGEWETSFDPPPQYSLRLANPDQ</sequence>
<evidence type="ECO:0000256" key="3">
    <source>
        <dbReference type="SAM" id="SignalP"/>
    </source>
</evidence>
<dbReference type="GeneID" id="87810203"/>
<keyword evidence="2" id="KW-1133">Transmembrane helix</keyword>
<feature type="compositionally biased region" description="Low complexity" evidence="1">
    <location>
        <begin position="224"/>
        <end position="259"/>
    </location>
</feature>
<keyword evidence="5" id="KW-1185">Reference proteome</keyword>
<accession>A0AAF0YB76</accession>
<keyword evidence="2" id="KW-0472">Membrane</keyword>
<reference evidence="4" key="1">
    <citation type="submission" date="2023-10" db="EMBL/GenBank/DDBJ databases">
        <authorList>
            <person name="Noh H."/>
        </authorList>
    </citation>
    <scope>NUCLEOTIDE SEQUENCE</scope>
    <source>
        <strain evidence="4">DUCC4014</strain>
    </source>
</reference>
<dbReference type="PANTHER" id="PTHR37487:SF3">
    <property type="entry name" value="CLEAVAGE_POLYADENYLATION SPECIFICITY FACTOR A SUBUNIT N-TERMINAL DOMAIN-CONTAINING PROTEIN"/>
    <property type="match status" value="1"/>
</dbReference>
<evidence type="ECO:0000256" key="2">
    <source>
        <dbReference type="SAM" id="Phobius"/>
    </source>
</evidence>
<feature type="compositionally biased region" description="Low complexity" evidence="1">
    <location>
        <begin position="347"/>
        <end position="356"/>
    </location>
</feature>
<dbReference type="PANTHER" id="PTHR37487">
    <property type="entry name" value="CHROMOSOME 1, WHOLE GENOME SHOTGUN SEQUENCE"/>
    <property type="match status" value="1"/>
</dbReference>
<evidence type="ECO:0000313" key="5">
    <source>
        <dbReference type="Proteomes" id="UP000827549"/>
    </source>
</evidence>
<protein>
    <recommendedName>
        <fullName evidence="6">Mid2 domain-containing protein</fullName>
    </recommendedName>
</protein>
<feature type="compositionally biased region" description="Low complexity" evidence="1">
    <location>
        <begin position="327"/>
        <end position="338"/>
    </location>
</feature>
<feature type="region of interest" description="Disordered" evidence="1">
    <location>
        <begin position="296"/>
        <end position="475"/>
    </location>
</feature>
<dbReference type="AlphaFoldDB" id="A0AAF0YB76"/>